<sequence>MYEEYTFPQVTIEEYTHTDIWVYTVGTNSSWRLIEGATYSIHSRNHALVNGAIHWIATGMPGHSILVLSFDFEDEKFRSLSLPKSFSIEDTLDPLVESGGFLSLCHWKDDGNFDVWIMKDYGDQQSWTKQFSVMEPTLSGLGELILYTFMHSEE</sequence>
<organism evidence="2 3">
    <name type="scientific">Protea cynaroides</name>
    <dbReference type="NCBI Taxonomy" id="273540"/>
    <lineage>
        <taxon>Eukaryota</taxon>
        <taxon>Viridiplantae</taxon>
        <taxon>Streptophyta</taxon>
        <taxon>Embryophyta</taxon>
        <taxon>Tracheophyta</taxon>
        <taxon>Spermatophyta</taxon>
        <taxon>Magnoliopsida</taxon>
        <taxon>Proteales</taxon>
        <taxon>Proteaceae</taxon>
        <taxon>Protea</taxon>
    </lineage>
</organism>
<keyword evidence="3" id="KW-1185">Reference proteome</keyword>
<protein>
    <recommendedName>
        <fullName evidence="1">F-box associated beta-propeller type 3 domain-containing protein</fullName>
    </recommendedName>
</protein>
<accession>A0A9Q0KIS9</accession>
<dbReference type="Pfam" id="PF08268">
    <property type="entry name" value="FBA_3"/>
    <property type="match status" value="1"/>
</dbReference>
<dbReference type="PANTHER" id="PTHR31111:SF136">
    <property type="entry name" value="F-BOX ASSOCIATED DOMAIN-CONTAINING PROTEIN"/>
    <property type="match status" value="1"/>
</dbReference>
<evidence type="ECO:0000259" key="1">
    <source>
        <dbReference type="Pfam" id="PF08268"/>
    </source>
</evidence>
<evidence type="ECO:0000313" key="2">
    <source>
        <dbReference type="EMBL" id="KAJ4971016.1"/>
    </source>
</evidence>
<dbReference type="PANTHER" id="PTHR31111">
    <property type="entry name" value="BNAA05G37150D PROTEIN-RELATED"/>
    <property type="match status" value="1"/>
</dbReference>
<dbReference type="NCBIfam" id="TIGR01640">
    <property type="entry name" value="F_box_assoc_1"/>
    <property type="match status" value="1"/>
</dbReference>
<dbReference type="EMBL" id="JAMYWD010000005">
    <property type="protein sequence ID" value="KAJ4971016.1"/>
    <property type="molecule type" value="Genomic_DNA"/>
</dbReference>
<dbReference type="InterPro" id="IPR013187">
    <property type="entry name" value="F-box-assoc_dom_typ3"/>
</dbReference>
<gene>
    <name evidence="2" type="ORF">NE237_004115</name>
</gene>
<proteinExistence type="predicted"/>
<dbReference type="InterPro" id="IPR017451">
    <property type="entry name" value="F-box-assoc_interact_dom"/>
</dbReference>
<evidence type="ECO:0000313" key="3">
    <source>
        <dbReference type="Proteomes" id="UP001141806"/>
    </source>
</evidence>
<comment type="caution">
    <text evidence="2">The sequence shown here is derived from an EMBL/GenBank/DDBJ whole genome shotgun (WGS) entry which is preliminary data.</text>
</comment>
<dbReference type="Proteomes" id="UP001141806">
    <property type="component" value="Unassembled WGS sequence"/>
</dbReference>
<reference evidence="2" key="1">
    <citation type="journal article" date="2023" name="Plant J.">
        <title>The genome of the king protea, Protea cynaroides.</title>
        <authorList>
            <person name="Chang J."/>
            <person name="Duong T.A."/>
            <person name="Schoeman C."/>
            <person name="Ma X."/>
            <person name="Roodt D."/>
            <person name="Barker N."/>
            <person name="Li Z."/>
            <person name="Van de Peer Y."/>
            <person name="Mizrachi E."/>
        </authorList>
    </citation>
    <scope>NUCLEOTIDE SEQUENCE</scope>
    <source>
        <tissue evidence="2">Young leaves</tissue>
    </source>
</reference>
<name>A0A9Q0KIS9_9MAGN</name>
<feature type="domain" description="F-box associated beta-propeller type 3" evidence="1">
    <location>
        <begin position="16"/>
        <end position="140"/>
    </location>
</feature>
<dbReference type="OrthoDB" id="591557at2759"/>
<dbReference type="AlphaFoldDB" id="A0A9Q0KIS9"/>